<keyword evidence="1" id="KW-0472">Membrane</keyword>
<dbReference type="AlphaFoldDB" id="A0A8W8KTS8"/>
<organism evidence="3 4">
    <name type="scientific">Magallana gigas</name>
    <name type="common">Pacific oyster</name>
    <name type="synonym">Crassostrea gigas</name>
    <dbReference type="NCBI Taxonomy" id="29159"/>
    <lineage>
        <taxon>Eukaryota</taxon>
        <taxon>Metazoa</taxon>
        <taxon>Spiralia</taxon>
        <taxon>Lophotrochozoa</taxon>
        <taxon>Mollusca</taxon>
        <taxon>Bivalvia</taxon>
        <taxon>Autobranchia</taxon>
        <taxon>Pteriomorphia</taxon>
        <taxon>Ostreida</taxon>
        <taxon>Ostreoidea</taxon>
        <taxon>Ostreidae</taxon>
        <taxon>Magallana</taxon>
    </lineage>
</organism>
<sequence>MGKSFVLGFMEASVAQTGNPSKLPIKLFITTSSPVSVKVSITAPLAKTLYRGENITVKRGAVMEVTLPKTLRNLGAVRSNNAVFIASSDEIAVFGINEAHQSTDGFLGLPVDVLGMQYYVPSFYSNSQNFYKSAILLVGTNDRTMINIQIKINNGNSVYLETKHYRNGDWLNTTINRYEVIQLHCRGDLTGTFVQSSHKISVFGGATVTSIGVGKTRDHIEEQIPPLNVWGKHFAVSPIPDTNPNLLRILASANDTTVSVNSMTHNLESGEFYDTLVQTAFLVSSNKPILTIQYVPSGSNGHEGDPAMTLVPPIEQSNVFYSFLTPMSSTNTNFTNIFLFIMEGSSYNHLLLDNKPLQQQEFLNIVYSANVTTGYIKLSPGSHTLEHSSGIVPFGGILYGGMMHESYAYPIGQRLTPMYKDCILTSMEVGDGLDNDCDGKVDEEICGDFTDNDGDGIIDEDCIEETKSTHNILDTTDTTTDTAITTGFMRTKRSTNTKFLTTVNIPRTSGVSAMATTRISDIHVQHKTTTSTRLPQTKAGSTSTVITSIVNNKRMTFDTISKPITTMKTATRKIPTHIIGKDSYTFEDLRTQEWLIYAEYATVGTVTLIIIGALGICCKKCCILLKRADDDDDNEETNANSRKSHFIRRKLFSNSLRSVHW</sequence>
<dbReference type="PANTHER" id="PTHR46534:SF1">
    <property type="entry name" value="IGGFC-BINDING PROTEIN N-TERMINAL DOMAIN-CONTAINING PROTEIN"/>
    <property type="match status" value="1"/>
</dbReference>
<evidence type="ECO:0000256" key="1">
    <source>
        <dbReference type="SAM" id="Phobius"/>
    </source>
</evidence>
<feature type="transmembrane region" description="Helical" evidence="1">
    <location>
        <begin position="594"/>
        <end position="617"/>
    </location>
</feature>
<protein>
    <recommendedName>
        <fullName evidence="2">IgGFc-binding protein N-terminal domain-containing protein</fullName>
    </recommendedName>
</protein>
<name>A0A8W8KTS8_MAGGI</name>
<keyword evidence="4" id="KW-1185">Reference proteome</keyword>
<accession>A0A8W8KTS8</accession>
<dbReference type="InterPro" id="IPR035234">
    <property type="entry name" value="IgGFc-bd_N"/>
</dbReference>
<dbReference type="Proteomes" id="UP000005408">
    <property type="component" value="Unassembled WGS sequence"/>
</dbReference>
<dbReference type="EnsemblMetazoa" id="G25246.1">
    <property type="protein sequence ID" value="G25246.1:cds"/>
    <property type="gene ID" value="G25246"/>
</dbReference>
<keyword evidence="1" id="KW-0812">Transmembrane</keyword>
<proteinExistence type="predicted"/>
<feature type="domain" description="IgGFc-binding protein N-terminal" evidence="2">
    <location>
        <begin position="104"/>
        <end position="400"/>
    </location>
</feature>
<reference evidence="3" key="1">
    <citation type="submission" date="2022-08" db="UniProtKB">
        <authorList>
            <consortium name="EnsemblMetazoa"/>
        </authorList>
    </citation>
    <scope>IDENTIFICATION</scope>
    <source>
        <strain evidence="3">05x7-T-G4-1.051#20</strain>
    </source>
</reference>
<evidence type="ECO:0000313" key="3">
    <source>
        <dbReference type="EnsemblMetazoa" id="G25246.1:cds"/>
    </source>
</evidence>
<keyword evidence="1" id="KW-1133">Transmembrane helix</keyword>
<dbReference type="PANTHER" id="PTHR46534">
    <property type="entry name" value="IGGFC_BINDING DOMAIN-CONTAINING PROTEIN"/>
    <property type="match status" value="1"/>
</dbReference>
<dbReference type="Pfam" id="PF17517">
    <property type="entry name" value="IgGFc_binding"/>
    <property type="match status" value="1"/>
</dbReference>
<evidence type="ECO:0000313" key="4">
    <source>
        <dbReference type="Proteomes" id="UP000005408"/>
    </source>
</evidence>
<evidence type="ECO:0000259" key="2">
    <source>
        <dbReference type="Pfam" id="PF17517"/>
    </source>
</evidence>